<keyword evidence="4 6" id="KW-0804">Transcription</keyword>
<comment type="subunit">
    <text evidence="6">Component of the Mediator complex.</text>
</comment>
<dbReference type="Proteomes" id="UP000887581">
    <property type="component" value="Unplaced"/>
</dbReference>
<keyword evidence="8" id="KW-1185">Reference proteome</keyword>
<dbReference type="WBParaSite" id="sdigi.contig532.g8858.t1">
    <property type="protein sequence ID" value="sdigi.contig532.g8858.t1"/>
    <property type="gene ID" value="sdigi.contig532.g8858"/>
</dbReference>
<comment type="function">
    <text evidence="6">Component of the Mediator complex, a coactivator involved in the regulated transcription of nearly all RNA polymerase II-dependent genes. Mediator functions as a bridge to convey information from gene-specific regulatory proteins to the basal RNA polymerase II transcription machinery. Mediator is recruited to promoters by direct interactions with regulatory proteins and serves as a scaffold for the assembly of a functional preinitiation complex with RNA polymerase II and the general transcription factors.</text>
</comment>
<proteinExistence type="inferred from homology"/>
<dbReference type="GO" id="GO:0016592">
    <property type="term" value="C:mediator complex"/>
    <property type="evidence" value="ECO:0007669"/>
    <property type="project" value="InterPro"/>
</dbReference>
<gene>
    <name evidence="6" type="primary">MED19</name>
</gene>
<evidence type="ECO:0000256" key="7">
    <source>
        <dbReference type="SAM" id="MobiDB-lite"/>
    </source>
</evidence>
<evidence type="ECO:0000256" key="6">
    <source>
        <dbReference type="RuleBase" id="RU364151"/>
    </source>
</evidence>
<dbReference type="AlphaFoldDB" id="A0A915Q0K5"/>
<dbReference type="Pfam" id="PF10278">
    <property type="entry name" value="Med19"/>
    <property type="match status" value="1"/>
</dbReference>
<evidence type="ECO:0000256" key="4">
    <source>
        <dbReference type="ARBA" id="ARBA00023163"/>
    </source>
</evidence>
<comment type="similarity">
    <text evidence="2 6">Belongs to the Mediator complex subunit 19 family.</text>
</comment>
<dbReference type="GO" id="GO:0003712">
    <property type="term" value="F:transcription coregulator activity"/>
    <property type="evidence" value="ECO:0007669"/>
    <property type="project" value="InterPro"/>
</dbReference>
<feature type="region of interest" description="Disordered" evidence="7">
    <location>
        <begin position="176"/>
        <end position="205"/>
    </location>
</feature>
<evidence type="ECO:0000256" key="1">
    <source>
        <dbReference type="ARBA" id="ARBA00004123"/>
    </source>
</evidence>
<reference evidence="9" key="1">
    <citation type="submission" date="2022-11" db="UniProtKB">
        <authorList>
            <consortium name="WormBaseParasite"/>
        </authorList>
    </citation>
    <scope>IDENTIFICATION</scope>
</reference>
<evidence type="ECO:0000313" key="9">
    <source>
        <dbReference type="WBParaSite" id="sdigi.contig532.g8858.t1"/>
    </source>
</evidence>
<evidence type="ECO:0000256" key="3">
    <source>
        <dbReference type="ARBA" id="ARBA00023015"/>
    </source>
</evidence>
<dbReference type="PANTHER" id="PTHR22536">
    <property type="entry name" value="LUNG CANCER METASTASIS-RELATED LCMR1 PROTEIN"/>
    <property type="match status" value="1"/>
</dbReference>
<comment type="subcellular location">
    <subcellularLocation>
        <location evidence="1 6">Nucleus</location>
    </subcellularLocation>
</comment>
<feature type="compositionally biased region" description="Basic residues" evidence="7">
    <location>
        <begin position="190"/>
        <end position="200"/>
    </location>
</feature>
<accession>A0A915Q0K5</accession>
<evidence type="ECO:0000313" key="8">
    <source>
        <dbReference type="Proteomes" id="UP000887581"/>
    </source>
</evidence>
<dbReference type="InterPro" id="IPR019403">
    <property type="entry name" value="Mediator_Med19_met"/>
</dbReference>
<dbReference type="GO" id="GO:0045944">
    <property type="term" value="P:positive regulation of transcription by RNA polymerase II"/>
    <property type="evidence" value="ECO:0007669"/>
    <property type="project" value="TreeGrafter"/>
</dbReference>
<keyword evidence="5 6" id="KW-0539">Nucleus</keyword>
<dbReference type="PANTHER" id="PTHR22536:SF1">
    <property type="entry name" value="MEDIATOR OF RNA POLYMERASE II TRANSCRIPTION SUBUNIT 19"/>
    <property type="match status" value="1"/>
</dbReference>
<evidence type="ECO:0000256" key="2">
    <source>
        <dbReference type="ARBA" id="ARBA00009259"/>
    </source>
</evidence>
<keyword evidence="6" id="KW-0010">Activator</keyword>
<protein>
    <recommendedName>
        <fullName evidence="6">Mediator of RNA polymerase II transcription subunit 19</fullName>
    </recommendedName>
    <alternativeName>
        <fullName evidence="6">Mediator complex subunit 19</fullName>
    </alternativeName>
</protein>
<name>A0A915Q0K5_9BILA</name>
<sequence>MDSAGSGVASSGSLRTKISLKGRYSQLSLVCPFHLMKPELPQQSVLLGSNDLLAEYDMSSSYQRFCGSKRLREDLGSFLPHLVGSFNFENALEFSSLRMLVEKPPITGKEITNLSASAMAGFRLTPGAVPEPYRYFDKKIDDLGGDAISYDENGEETKHKRKYKWSLDDLDDADSDRKYRKHRSEDKDRKKEKKKKKDKKRKEDKMPISSQVYIGQVDKLKVLRCILAEHEWWMDSVVQLMIFILTITQLGSSYRSILSVARYQIILCKNVHLYRTEAAASIRHEPTVSFAISDYYATDSGFYEPRKCARNN</sequence>
<keyword evidence="3 6" id="KW-0805">Transcription regulation</keyword>
<organism evidence="8 9">
    <name type="scientific">Setaria digitata</name>
    <dbReference type="NCBI Taxonomy" id="48799"/>
    <lineage>
        <taxon>Eukaryota</taxon>
        <taxon>Metazoa</taxon>
        <taxon>Ecdysozoa</taxon>
        <taxon>Nematoda</taxon>
        <taxon>Chromadorea</taxon>
        <taxon>Rhabditida</taxon>
        <taxon>Spirurina</taxon>
        <taxon>Spiruromorpha</taxon>
        <taxon>Filarioidea</taxon>
        <taxon>Setariidae</taxon>
        <taxon>Setaria</taxon>
    </lineage>
</organism>
<evidence type="ECO:0000256" key="5">
    <source>
        <dbReference type="ARBA" id="ARBA00023242"/>
    </source>
</evidence>